<evidence type="ECO:0000256" key="4">
    <source>
        <dbReference type="ARBA" id="ARBA00022729"/>
    </source>
</evidence>
<protein>
    <recommendedName>
        <fullName evidence="3">cellulase</fullName>
        <ecNumber evidence="3">3.2.1.4</ecNumber>
    </recommendedName>
</protein>
<evidence type="ECO:0000256" key="3">
    <source>
        <dbReference type="ARBA" id="ARBA00012601"/>
    </source>
</evidence>
<dbReference type="PANTHER" id="PTHR34142">
    <property type="entry name" value="ENDO-BETA-1,4-GLUCANASE A"/>
    <property type="match status" value="1"/>
</dbReference>
<proteinExistence type="evidence at transcript level"/>
<dbReference type="GO" id="GO:0005576">
    <property type="term" value="C:extracellular region"/>
    <property type="evidence" value="ECO:0007669"/>
    <property type="project" value="InterPro"/>
</dbReference>
<dbReference type="PANTHER" id="PTHR34142:SF5">
    <property type="entry name" value="CBM1 DOMAIN-CONTAINING PROTEIN"/>
    <property type="match status" value="1"/>
</dbReference>
<keyword evidence="6 7" id="KW-0326">Glycosidase</keyword>
<dbReference type="InterPro" id="IPR018087">
    <property type="entry name" value="Glyco_hydro_5_CS"/>
</dbReference>
<gene>
    <name evidence="10" type="primary">Eg1</name>
</gene>
<evidence type="ECO:0000256" key="1">
    <source>
        <dbReference type="ARBA" id="ARBA00000966"/>
    </source>
</evidence>
<dbReference type="PROSITE" id="PS51164">
    <property type="entry name" value="CBM1_2"/>
    <property type="match status" value="1"/>
</dbReference>
<comment type="catalytic activity">
    <reaction evidence="1">
        <text>Endohydrolysis of (1-&gt;4)-beta-D-glucosidic linkages in cellulose, lichenin and cereal beta-D-glucans.</text>
        <dbReference type="EC" id="3.2.1.4"/>
    </reaction>
</comment>
<dbReference type="PROSITE" id="PS00659">
    <property type="entry name" value="GLYCOSYL_HYDROL_F5"/>
    <property type="match status" value="1"/>
</dbReference>
<dbReference type="SMART" id="SM00236">
    <property type="entry name" value="fCBD"/>
    <property type="match status" value="1"/>
</dbReference>
<dbReference type="Pfam" id="PF00150">
    <property type="entry name" value="Cellulase"/>
    <property type="match status" value="1"/>
</dbReference>
<dbReference type="InterPro" id="IPR035971">
    <property type="entry name" value="CBD_sf"/>
</dbReference>
<evidence type="ECO:0000256" key="7">
    <source>
        <dbReference type="RuleBase" id="RU361153"/>
    </source>
</evidence>
<comment type="similarity">
    <text evidence="2 7">Belongs to the glycosyl hydrolase 5 (cellulase A) family.</text>
</comment>
<evidence type="ECO:0000256" key="8">
    <source>
        <dbReference type="SAM" id="SignalP"/>
    </source>
</evidence>
<name>A0A514YQR8_GANLU</name>
<dbReference type="Pfam" id="PF00734">
    <property type="entry name" value="CBM_1"/>
    <property type="match status" value="1"/>
</dbReference>
<keyword evidence="4 8" id="KW-0732">Signal</keyword>
<keyword evidence="5 7" id="KW-0378">Hydrolase</keyword>
<evidence type="ECO:0000313" key="10">
    <source>
        <dbReference type="EMBL" id="QDK64598.1"/>
    </source>
</evidence>
<accession>A0A514YQR8</accession>
<dbReference type="InterPro" id="IPR001547">
    <property type="entry name" value="Glyco_hydro_5"/>
</dbReference>
<dbReference type="InterPro" id="IPR000254">
    <property type="entry name" value="CBD"/>
</dbReference>
<reference evidence="10" key="1">
    <citation type="submission" date="2018-12" db="EMBL/GenBank/DDBJ databases">
        <authorList>
            <person name="Hu Y."/>
        </authorList>
    </citation>
    <scope>NUCLEOTIDE SEQUENCE</scope>
    <source>
        <strain evidence="10">GL29421-R1</strain>
    </source>
</reference>
<dbReference type="PROSITE" id="PS00562">
    <property type="entry name" value="CBM1_1"/>
    <property type="match status" value="1"/>
</dbReference>
<feature type="domain" description="CBM1" evidence="9">
    <location>
        <begin position="15"/>
        <end position="51"/>
    </location>
</feature>
<dbReference type="EC" id="3.2.1.4" evidence="3"/>
<dbReference type="GO" id="GO:0008810">
    <property type="term" value="F:cellulase activity"/>
    <property type="evidence" value="ECO:0007669"/>
    <property type="project" value="UniProtKB-EC"/>
</dbReference>
<dbReference type="EMBL" id="MK313726">
    <property type="protein sequence ID" value="QDK64598.1"/>
    <property type="molecule type" value="mRNA"/>
</dbReference>
<feature type="signal peptide" evidence="8">
    <location>
        <begin position="1"/>
        <end position="16"/>
    </location>
</feature>
<dbReference type="InterPro" id="IPR017853">
    <property type="entry name" value="GH"/>
</dbReference>
<dbReference type="Gene3D" id="3.20.20.80">
    <property type="entry name" value="Glycosidases"/>
    <property type="match status" value="1"/>
</dbReference>
<evidence type="ECO:0000256" key="6">
    <source>
        <dbReference type="ARBA" id="ARBA00023295"/>
    </source>
</evidence>
<organism evidence="10">
    <name type="scientific">Ganoderma lucidum</name>
    <name type="common">Ling zhi medicinal fungus</name>
    <name type="synonym">Bracket fungus</name>
    <dbReference type="NCBI Taxonomy" id="5315"/>
    <lineage>
        <taxon>Eukaryota</taxon>
        <taxon>Fungi</taxon>
        <taxon>Dikarya</taxon>
        <taxon>Basidiomycota</taxon>
        <taxon>Agaricomycotina</taxon>
        <taxon>Agaricomycetes</taxon>
        <taxon>Polyporales</taxon>
        <taxon>Polyporaceae</taxon>
        <taxon>Ganoderma</taxon>
    </lineage>
</organism>
<feature type="chain" id="PRO_5021923212" description="cellulase" evidence="8">
    <location>
        <begin position="17"/>
        <end position="372"/>
    </location>
</feature>
<evidence type="ECO:0000256" key="2">
    <source>
        <dbReference type="ARBA" id="ARBA00005641"/>
    </source>
</evidence>
<sequence>MKYPAVLLAATSVVFAQQAWQQCGGINWTGGTACVSGTVCTKYNDYYSQCTPAPAPTPSSGLPRLGGVNTAGYDFSVATDGSFNGTGVSPPPSQFTHFAGQGANLFRIPWQLMTPEVGGPINETWFSNFYDVTVQSALSSSPNTYVIVDLHNYARWNGQIIAQGGPTNDQFASVWTQLAQKYGSNERIIFGIMNEPHDVPDIATWVDSVQFVVNAVRNAGSQNFLLLPGSSWSSAQAFPTEAGPLLVKVTDPLGDTSKLIFDVHKYLDSDNSGTHPDCTTDNVDVLTTLVSFLQTNGNRQAILSETGGGNTASCETLVGNELSFVKNSFPTLVGFSAWAAGAFDTTYTLTLTPFANGTDEALWTSSILPNLP</sequence>
<dbReference type="GO" id="GO:0009251">
    <property type="term" value="P:glucan catabolic process"/>
    <property type="evidence" value="ECO:0007669"/>
    <property type="project" value="TreeGrafter"/>
</dbReference>
<dbReference type="SUPFAM" id="SSF51445">
    <property type="entry name" value="(Trans)glycosidases"/>
    <property type="match status" value="1"/>
</dbReference>
<evidence type="ECO:0000259" key="9">
    <source>
        <dbReference type="PROSITE" id="PS51164"/>
    </source>
</evidence>
<evidence type="ECO:0000256" key="5">
    <source>
        <dbReference type="ARBA" id="ARBA00022801"/>
    </source>
</evidence>
<dbReference type="PROSITE" id="PS51257">
    <property type="entry name" value="PROKAR_LIPOPROTEIN"/>
    <property type="match status" value="1"/>
</dbReference>
<dbReference type="AlphaFoldDB" id="A0A514YQR8"/>
<dbReference type="GO" id="GO:0030248">
    <property type="term" value="F:cellulose binding"/>
    <property type="evidence" value="ECO:0007669"/>
    <property type="project" value="InterPro"/>
</dbReference>
<dbReference type="SUPFAM" id="SSF57180">
    <property type="entry name" value="Cellulose-binding domain"/>
    <property type="match status" value="1"/>
</dbReference>